<organism evidence="2 3">
    <name type="scientific">Pseudolactococcus reticulitermitis</name>
    <dbReference type="NCBI Taxonomy" id="2025039"/>
    <lineage>
        <taxon>Bacteria</taxon>
        <taxon>Bacillati</taxon>
        <taxon>Bacillota</taxon>
        <taxon>Bacilli</taxon>
        <taxon>Lactobacillales</taxon>
        <taxon>Streptococcaceae</taxon>
        <taxon>Pseudolactococcus</taxon>
    </lineage>
</organism>
<dbReference type="Proteomes" id="UP000218689">
    <property type="component" value="Unassembled WGS sequence"/>
</dbReference>
<gene>
    <name evidence="2" type="ORF">RsY01_685</name>
</gene>
<keyword evidence="1" id="KW-0812">Transmembrane</keyword>
<protein>
    <submittedName>
        <fullName evidence="2">Uncharacterized protein</fullName>
    </submittedName>
</protein>
<dbReference type="AlphaFoldDB" id="A0A224XBT2"/>
<dbReference type="EMBL" id="BEDT01000001">
    <property type="protein sequence ID" value="GAX47103.1"/>
    <property type="molecule type" value="Genomic_DNA"/>
</dbReference>
<dbReference type="OrthoDB" id="2242707at2"/>
<keyword evidence="3" id="KW-1185">Reference proteome</keyword>
<dbReference type="RefSeq" id="WP_094784147.1">
    <property type="nucleotide sequence ID" value="NZ_BEDT01000001.1"/>
</dbReference>
<evidence type="ECO:0000313" key="2">
    <source>
        <dbReference type="EMBL" id="GAX47103.1"/>
    </source>
</evidence>
<reference evidence="3" key="1">
    <citation type="submission" date="2017-08" db="EMBL/GenBank/DDBJ databases">
        <title>Draft genome sequence of Lactococcus sp. strain Rs-Y01, isolated from the gut of the lower termite Reticulitermes speratus.</title>
        <authorList>
            <person name="Ohkuma M."/>
            <person name="Yuki M."/>
        </authorList>
    </citation>
    <scope>NUCLEOTIDE SEQUENCE [LARGE SCALE GENOMIC DNA]</scope>
    <source>
        <strain evidence="3">Rs-Y01</strain>
    </source>
</reference>
<evidence type="ECO:0000256" key="1">
    <source>
        <dbReference type="SAM" id="Phobius"/>
    </source>
</evidence>
<name>A0A224XBT2_9LACT</name>
<comment type="caution">
    <text evidence="2">The sequence shown here is derived from an EMBL/GenBank/DDBJ whole genome shotgun (WGS) entry which is preliminary data.</text>
</comment>
<evidence type="ECO:0000313" key="3">
    <source>
        <dbReference type="Proteomes" id="UP000218689"/>
    </source>
</evidence>
<keyword evidence="1" id="KW-1133">Transmembrane helix</keyword>
<feature type="transmembrane region" description="Helical" evidence="1">
    <location>
        <begin position="12"/>
        <end position="32"/>
    </location>
</feature>
<keyword evidence="1" id="KW-0472">Membrane</keyword>
<accession>A0A224XBT2</accession>
<sequence length="103" mass="11812">MLKKKLLANKWYILYALAPIMFVVGTAITLQVHPIQNPSIMIYGVTSTESDKNDGFKFTKMTLTDGRVIDRPTMADIHEQKLLTYHNQDELNHNLVFSKSMLN</sequence>
<proteinExistence type="predicted"/>